<evidence type="ECO:0000256" key="7">
    <source>
        <dbReference type="SAM" id="MobiDB-lite"/>
    </source>
</evidence>
<feature type="region of interest" description="Disordered" evidence="7">
    <location>
        <begin position="325"/>
        <end position="494"/>
    </location>
</feature>
<dbReference type="Proteomes" id="UP000054266">
    <property type="component" value="Unassembled WGS sequence"/>
</dbReference>
<evidence type="ECO:0000313" key="10">
    <source>
        <dbReference type="Proteomes" id="UP000054266"/>
    </source>
</evidence>
<keyword evidence="3" id="KW-0256">Endoplasmic reticulum</keyword>
<comment type="subcellular location">
    <subcellularLocation>
        <location evidence="1">Endoplasmic reticulum membrane</location>
        <topology evidence="1">Multi-pass membrane protein</topology>
    </subcellularLocation>
</comment>
<feature type="transmembrane region" description="Helical" evidence="8">
    <location>
        <begin position="287"/>
        <end position="311"/>
    </location>
</feature>
<feature type="compositionally biased region" description="Basic and acidic residues" evidence="7">
    <location>
        <begin position="326"/>
        <end position="345"/>
    </location>
</feature>
<dbReference type="GO" id="GO:0140042">
    <property type="term" value="P:lipid droplet formation"/>
    <property type="evidence" value="ECO:0007669"/>
    <property type="project" value="UniProtKB-ARBA"/>
</dbReference>
<dbReference type="EMBL" id="KN846960">
    <property type="protein sequence ID" value="KIW65484.1"/>
    <property type="molecule type" value="Genomic_DNA"/>
</dbReference>
<organism evidence="9 10">
    <name type="scientific">Phialophora macrospora</name>
    <dbReference type="NCBI Taxonomy" id="1851006"/>
    <lineage>
        <taxon>Eukaryota</taxon>
        <taxon>Fungi</taxon>
        <taxon>Dikarya</taxon>
        <taxon>Ascomycota</taxon>
        <taxon>Pezizomycotina</taxon>
        <taxon>Eurotiomycetes</taxon>
        <taxon>Chaetothyriomycetidae</taxon>
        <taxon>Chaetothyriales</taxon>
        <taxon>Herpotrichiellaceae</taxon>
        <taxon>Phialophora</taxon>
    </lineage>
</organism>
<feature type="compositionally biased region" description="Basic residues" evidence="7">
    <location>
        <begin position="483"/>
        <end position="494"/>
    </location>
</feature>
<dbReference type="GO" id="GO:0005789">
    <property type="term" value="C:endoplasmic reticulum membrane"/>
    <property type="evidence" value="ECO:0007669"/>
    <property type="project" value="UniProtKB-SubCell"/>
</dbReference>
<keyword evidence="6 8" id="KW-0472">Membrane</keyword>
<keyword evidence="5" id="KW-0443">Lipid metabolism</keyword>
<sequence>MADAGPYYNNNDDGDYDGEGESLVRRAFKLALAPLRLLTSRTAVKVYLSTILFLTTSTVLLTVSSTAYAFFYYNYIPQINLERVLYLQYGAAAAEAGRHAHQHQHPYATVALDTSALIPNQAYDVSLILEMPRCTTNLDAGNFMLDLSLLTADPDARVTGTSGPPNQVPTTQSDDVLHHSRRPAILPFASALPGLARTLVQLPFHILGMRDVDRSTLEVPMFEMLVFERTPRLAALGATGRRVGNIVPTHARVEVQSGENLRVYDARLVFRARFQGLRYVVYNYRGVSFMIFSTLFYLVAVTSMAVGWGVISHFWTKRTKTLAGGTKERDKIKQEGEERRIKAEEGGGGDTSSAVGAGTSAGAGAEAVVKVKTEDDDPESSTQGGLSITNLSDTPAQYPTTRGRAPLTYPGRLGSGSGSRAAVEAGQGGAGEAEEEHLRRPMGVDEAADDEDEGEEAQEIRGRAFDSGIGTSMESEHASSLGVRRRSSRGSSKR</sequence>
<evidence type="ECO:0008006" key="11">
    <source>
        <dbReference type="Google" id="ProtNLM"/>
    </source>
</evidence>
<proteinExistence type="predicted"/>
<dbReference type="PANTHER" id="PTHR21212:SF0">
    <property type="entry name" value="SEIPIN"/>
    <property type="match status" value="1"/>
</dbReference>
<gene>
    <name evidence="9" type="ORF">PV04_07741</name>
</gene>
<keyword evidence="4 8" id="KW-1133">Transmembrane helix</keyword>
<keyword evidence="2 8" id="KW-0812">Transmembrane</keyword>
<evidence type="ECO:0000256" key="8">
    <source>
        <dbReference type="SAM" id="Phobius"/>
    </source>
</evidence>
<dbReference type="GO" id="GO:0006629">
    <property type="term" value="P:lipid metabolic process"/>
    <property type="evidence" value="ECO:0007669"/>
    <property type="project" value="UniProtKB-KW"/>
</dbReference>
<accession>A0A0D2G062</accession>
<evidence type="ECO:0000313" key="9">
    <source>
        <dbReference type="EMBL" id="KIW65484.1"/>
    </source>
</evidence>
<dbReference type="InterPro" id="IPR009617">
    <property type="entry name" value="Seipin"/>
</dbReference>
<evidence type="ECO:0000256" key="1">
    <source>
        <dbReference type="ARBA" id="ARBA00004477"/>
    </source>
</evidence>
<name>A0A0D2G062_9EURO</name>
<dbReference type="STRING" id="5601.A0A0D2G062"/>
<dbReference type="AlphaFoldDB" id="A0A0D2G062"/>
<dbReference type="PANTHER" id="PTHR21212">
    <property type="entry name" value="BERNARDINELLI-SEIP CONGENITAL LIPODYSTROPHY 2 HOMOLOG BSCL2 PROTEIN"/>
    <property type="match status" value="1"/>
</dbReference>
<evidence type="ECO:0000256" key="3">
    <source>
        <dbReference type="ARBA" id="ARBA00022824"/>
    </source>
</evidence>
<evidence type="ECO:0000256" key="6">
    <source>
        <dbReference type="ARBA" id="ARBA00023136"/>
    </source>
</evidence>
<feature type="compositionally biased region" description="Polar residues" evidence="7">
    <location>
        <begin position="380"/>
        <end position="400"/>
    </location>
</feature>
<dbReference type="HOGENOM" id="CLU_043048_0_0_1"/>
<feature type="compositionally biased region" description="Acidic residues" evidence="7">
    <location>
        <begin position="446"/>
        <end position="457"/>
    </location>
</feature>
<feature type="transmembrane region" description="Helical" evidence="8">
    <location>
        <begin position="46"/>
        <end position="73"/>
    </location>
</feature>
<feature type="compositionally biased region" description="Polar residues" evidence="7">
    <location>
        <begin position="159"/>
        <end position="174"/>
    </location>
</feature>
<feature type="region of interest" description="Disordered" evidence="7">
    <location>
        <begin position="156"/>
        <end position="175"/>
    </location>
</feature>
<reference evidence="9 10" key="1">
    <citation type="submission" date="2015-01" db="EMBL/GenBank/DDBJ databases">
        <title>The Genome Sequence of Capronia semiimmersa CBS27337.</title>
        <authorList>
            <consortium name="The Broad Institute Genomics Platform"/>
            <person name="Cuomo C."/>
            <person name="de Hoog S."/>
            <person name="Gorbushina A."/>
            <person name="Stielow B."/>
            <person name="Teixiera M."/>
            <person name="Abouelleil A."/>
            <person name="Chapman S.B."/>
            <person name="Priest M."/>
            <person name="Young S.K."/>
            <person name="Wortman J."/>
            <person name="Nusbaum C."/>
            <person name="Birren B."/>
        </authorList>
    </citation>
    <scope>NUCLEOTIDE SEQUENCE [LARGE SCALE GENOMIC DNA]</scope>
    <source>
        <strain evidence="9 10">CBS 27337</strain>
    </source>
</reference>
<keyword evidence="10" id="KW-1185">Reference proteome</keyword>
<protein>
    <recommendedName>
        <fullName evidence="11">Seipin</fullName>
    </recommendedName>
</protein>
<dbReference type="Pfam" id="PF06775">
    <property type="entry name" value="Seipin"/>
    <property type="match status" value="1"/>
</dbReference>
<evidence type="ECO:0000256" key="5">
    <source>
        <dbReference type="ARBA" id="ARBA00023098"/>
    </source>
</evidence>
<feature type="compositionally biased region" description="Low complexity" evidence="7">
    <location>
        <begin position="351"/>
        <end position="370"/>
    </location>
</feature>
<evidence type="ECO:0000256" key="2">
    <source>
        <dbReference type="ARBA" id="ARBA00022692"/>
    </source>
</evidence>
<evidence type="ECO:0000256" key="4">
    <source>
        <dbReference type="ARBA" id="ARBA00022989"/>
    </source>
</evidence>
<dbReference type="CDD" id="cd23995">
    <property type="entry name" value="Seipin_BSCL2_like"/>
    <property type="match status" value="1"/>
</dbReference>